<feature type="domain" description="Lipocalin/cytosolic fatty-acid binding" evidence="13">
    <location>
        <begin position="33"/>
        <end position="172"/>
    </location>
</feature>
<evidence type="ECO:0000256" key="5">
    <source>
        <dbReference type="ARBA" id="ARBA00023121"/>
    </source>
</evidence>
<dbReference type="SUPFAM" id="SSF50814">
    <property type="entry name" value="Lipocalins"/>
    <property type="match status" value="1"/>
</dbReference>
<dbReference type="InterPro" id="IPR002446">
    <property type="entry name" value="Lipocalin_bac"/>
</dbReference>
<reference evidence="14 15" key="1">
    <citation type="submission" date="2017-01" db="EMBL/GenBank/DDBJ databases">
        <title>Draft genome sequence of Pseudomonas pachastrellae type strain CCUG 46540T from a deep sea.</title>
        <authorList>
            <person name="Gomila M."/>
            <person name="Mulet M."/>
            <person name="Lalucat J."/>
            <person name="Garcia-Valdes E."/>
        </authorList>
    </citation>
    <scope>NUCLEOTIDE SEQUENCE [LARGE SCALE GENOMIC DNA]</scope>
    <source>
        <strain evidence="14 15">CCUG 46540</strain>
    </source>
</reference>
<dbReference type="PIRSF" id="PIRSF036893">
    <property type="entry name" value="Lipocalin_ApoD"/>
    <property type="match status" value="1"/>
</dbReference>
<keyword evidence="15" id="KW-1185">Reference proteome</keyword>
<keyword evidence="6 12" id="KW-0472">Membrane</keyword>
<dbReference type="FunFam" id="2.40.128.20:FF:000002">
    <property type="entry name" value="Outer membrane lipoprotein Blc"/>
    <property type="match status" value="1"/>
</dbReference>
<keyword evidence="5 12" id="KW-0446">Lipid-binding</keyword>
<gene>
    <name evidence="14" type="ORF">BXT89_11405</name>
</gene>
<dbReference type="PRINTS" id="PR01171">
    <property type="entry name" value="BCTLIPOCALIN"/>
</dbReference>
<keyword evidence="9 12" id="KW-0449">Lipoprotein</keyword>
<evidence type="ECO:0000256" key="9">
    <source>
        <dbReference type="ARBA" id="ARBA00023288"/>
    </source>
</evidence>
<feature type="signal peptide" evidence="12">
    <location>
        <begin position="1"/>
        <end position="17"/>
    </location>
</feature>
<name>A0A1S8DFC3_9GAMM</name>
<dbReference type="STRING" id="254161.SAMN05216256_12344"/>
<feature type="chain" id="PRO_5013435881" description="Outer membrane lipoprotein Blc" evidence="12">
    <location>
        <begin position="18"/>
        <end position="178"/>
    </location>
</feature>
<evidence type="ECO:0000259" key="13">
    <source>
        <dbReference type="Pfam" id="PF08212"/>
    </source>
</evidence>
<dbReference type="AlphaFoldDB" id="A0A1S8DFC3"/>
<dbReference type="GO" id="GO:0008289">
    <property type="term" value="F:lipid binding"/>
    <property type="evidence" value="ECO:0007669"/>
    <property type="project" value="UniProtKB-UniRule"/>
</dbReference>
<dbReference type="InterPro" id="IPR022271">
    <property type="entry name" value="Lipocalin_ApoD"/>
</dbReference>
<dbReference type="Gene3D" id="2.40.128.20">
    <property type="match status" value="1"/>
</dbReference>
<dbReference type="Proteomes" id="UP000242847">
    <property type="component" value="Unassembled WGS sequence"/>
</dbReference>
<evidence type="ECO:0000256" key="1">
    <source>
        <dbReference type="ARBA" id="ARBA00004459"/>
    </source>
</evidence>
<comment type="similarity">
    <text evidence="2 12">Belongs to the calycin superfamily. Lipocalin family.</text>
</comment>
<dbReference type="CDD" id="cd19438">
    <property type="entry name" value="lipocalin_Blc-like"/>
    <property type="match status" value="1"/>
</dbReference>
<evidence type="ECO:0000256" key="8">
    <source>
        <dbReference type="ARBA" id="ARBA00023237"/>
    </source>
</evidence>
<dbReference type="InterPro" id="IPR012674">
    <property type="entry name" value="Calycin"/>
</dbReference>
<dbReference type="OrthoDB" id="9793905at2"/>
<dbReference type="PANTHER" id="PTHR10612">
    <property type="entry name" value="APOLIPOPROTEIN D"/>
    <property type="match status" value="1"/>
</dbReference>
<dbReference type="PANTHER" id="PTHR10612:SF34">
    <property type="entry name" value="APOLIPOPROTEIN D"/>
    <property type="match status" value="1"/>
</dbReference>
<dbReference type="InterPro" id="IPR047202">
    <property type="entry name" value="Lipocalin_Blc-like_dom"/>
</dbReference>
<evidence type="ECO:0000256" key="4">
    <source>
        <dbReference type="ARBA" id="ARBA00022729"/>
    </source>
</evidence>
<evidence type="ECO:0000256" key="11">
    <source>
        <dbReference type="ARBA" id="ARBA00071217"/>
    </source>
</evidence>
<dbReference type="EMBL" id="MUBC01000023">
    <property type="protein sequence ID" value="ONM43681.1"/>
    <property type="molecule type" value="Genomic_DNA"/>
</dbReference>
<comment type="caution">
    <text evidence="14">The sequence shown here is derived from an EMBL/GenBank/DDBJ whole genome shotgun (WGS) entry which is preliminary data.</text>
</comment>
<evidence type="ECO:0000313" key="15">
    <source>
        <dbReference type="Proteomes" id="UP000242847"/>
    </source>
</evidence>
<keyword evidence="8 12" id="KW-0998">Cell outer membrane</keyword>
<evidence type="ECO:0000256" key="6">
    <source>
        <dbReference type="ARBA" id="ARBA00023136"/>
    </source>
</evidence>
<evidence type="ECO:0000256" key="7">
    <source>
        <dbReference type="ARBA" id="ARBA00023139"/>
    </source>
</evidence>
<dbReference type="RefSeq" id="WP_083727784.1">
    <property type="nucleotide sequence ID" value="NZ_FOUD01000023.1"/>
</dbReference>
<evidence type="ECO:0000256" key="3">
    <source>
        <dbReference type="ARBA" id="ARBA00011738"/>
    </source>
</evidence>
<dbReference type="PROSITE" id="PS51257">
    <property type="entry name" value="PROKAR_LIPOPROTEIN"/>
    <property type="match status" value="1"/>
</dbReference>
<evidence type="ECO:0000256" key="10">
    <source>
        <dbReference type="ARBA" id="ARBA00057024"/>
    </source>
</evidence>
<comment type="subcellular location">
    <subcellularLocation>
        <location evidence="1">Cell outer membrane</location>
        <topology evidence="1">Lipid-anchor</topology>
    </subcellularLocation>
</comment>
<accession>A0A1S8DFC3</accession>
<protein>
    <recommendedName>
        <fullName evidence="11 12">Outer membrane lipoprotein Blc</fullName>
    </recommendedName>
</protein>
<dbReference type="GO" id="GO:0009279">
    <property type="term" value="C:cell outer membrane"/>
    <property type="evidence" value="ECO:0007669"/>
    <property type="project" value="UniProtKB-SubCell"/>
</dbReference>
<organism evidence="14 15">
    <name type="scientific">Halopseudomonas pachastrellae</name>
    <dbReference type="NCBI Taxonomy" id="254161"/>
    <lineage>
        <taxon>Bacteria</taxon>
        <taxon>Pseudomonadati</taxon>
        <taxon>Pseudomonadota</taxon>
        <taxon>Gammaproteobacteria</taxon>
        <taxon>Pseudomonadales</taxon>
        <taxon>Pseudomonadaceae</taxon>
        <taxon>Halopseudomonas</taxon>
    </lineage>
</organism>
<keyword evidence="4 12" id="KW-0732">Signal</keyword>
<dbReference type="Pfam" id="PF08212">
    <property type="entry name" value="Lipocalin_2"/>
    <property type="match status" value="1"/>
</dbReference>
<keyword evidence="7" id="KW-0564">Palmitate</keyword>
<evidence type="ECO:0000256" key="2">
    <source>
        <dbReference type="ARBA" id="ARBA00006889"/>
    </source>
</evidence>
<comment type="subunit">
    <text evidence="3 12">Homodimer.</text>
</comment>
<evidence type="ECO:0000313" key="14">
    <source>
        <dbReference type="EMBL" id="ONM43681.1"/>
    </source>
</evidence>
<dbReference type="InterPro" id="IPR000566">
    <property type="entry name" value="Lipocln_cytosolic_FA-bd_dom"/>
</dbReference>
<proteinExistence type="inferred from homology"/>
<evidence type="ECO:0000256" key="12">
    <source>
        <dbReference type="PIRNR" id="PIRNR036893"/>
    </source>
</evidence>
<comment type="function">
    <text evidence="10 12">Involved in the storage or transport of lipids necessary for membrane maintenance under stressful conditions. Displays a binding preference for lysophospholipids.</text>
</comment>
<sequence>MKKHALALVALAASAAAGCVRLPTGVEPVSPFDAERYLGTWYEVARLDHGFERGLSQVTAEYKQAADGSISVINRGCNAEEKQWDQAEGTARFVDDDNTGYLKVSFFGPFYGTYAVFGLDADYQHAYVSGPNHDYLWLLARDPNPDAEVKEAFVEEARERGFAVEELIWVQQGDSACP</sequence>
<dbReference type="GO" id="GO:0006950">
    <property type="term" value="P:response to stress"/>
    <property type="evidence" value="ECO:0007669"/>
    <property type="project" value="UniProtKB-ARBA"/>
</dbReference>